<evidence type="ECO:0000256" key="1">
    <source>
        <dbReference type="SAM" id="MobiDB-lite"/>
    </source>
</evidence>
<dbReference type="Proteomes" id="UP001151081">
    <property type="component" value="Unassembled WGS sequence"/>
</dbReference>
<reference evidence="2 3" key="1">
    <citation type="submission" date="2021-04" db="EMBL/GenBank/DDBJ databases">
        <title>Genome analysis of Polyangium sp.</title>
        <authorList>
            <person name="Li Y."/>
            <person name="Wang J."/>
        </authorList>
    </citation>
    <scope>NUCLEOTIDE SEQUENCE [LARGE SCALE GENOMIC DNA]</scope>
    <source>
        <strain evidence="2 3">SDU14</strain>
    </source>
</reference>
<feature type="region of interest" description="Disordered" evidence="1">
    <location>
        <begin position="1"/>
        <end position="20"/>
    </location>
</feature>
<evidence type="ECO:0000313" key="2">
    <source>
        <dbReference type="EMBL" id="MDC3984687.1"/>
    </source>
</evidence>
<keyword evidence="3" id="KW-1185">Reference proteome</keyword>
<organism evidence="2 3">
    <name type="scientific">Polyangium jinanense</name>
    <dbReference type="NCBI Taxonomy" id="2829994"/>
    <lineage>
        <taxon>Bacteria</taxon>
        <taxon>Pseudomonadati</taxon>
        <taxon>Myxococcota</taxon>
        <taxon>Polyangia</taxon>
        <taxon>Polyangiales</taxon>
        <taxon>Polyangiaceae</taxon>
        <taxon>Polyangium</taxon>
    </lineage>
</organism>
<protein>
    <recommendedName>
        <fullName evidence="4">DUF1285 domain-containing protein</fullName>
    </recommendedName>
</protein>
<gene>
    <name evidence="2" type="ORF">KEG57_29670</name>
</gene>
<accession>A0A9X3X5I3</accession>
<name>A0A9X3X5I3_9BACT</name>
<sequence>MKPGDHPDFYKLAPPPGTSRESTIVLDREGRFWHDGARVDHPALEEALHRWIARHPDDGRLILTNGYDWCYFRAEETPFVVRAVRVEDEGQRALLVLSDGTEESLDPRVLSVSSEGVVFARVKAGAEDARFSRHAQAGLAPLLVSAEPPIVRVGDVSAELETRAAQ</sequence>
<dbReference type="AlphaFoldDB" id="A0A9X3X5I3"/>
<dbReference type="RefSeq" id="WP_272426740.1">
    <property type="nucleotide sequence ID" value="NZ_JAGTJJ010000022.1"/>
</dbReference>
<proteinExistence type="predicted"/>
<dbReference type="EMBL" id="JAGTJJ010000022">
    <property type="protein sequence ID" value="MDC3984687.1"/>
    <property type="molecule type" value="Genomic_DNA"/>
</dbReference>
<evidence type="ECO:0008006" key="4">
    <source>
        <dbReference type="Google" id="ProtNLM"/>
    </source>
</evidence>
<evidence type="ECO:0000313" key="3">
    <source>
        <dbReference type="Proteomes" id="UP001151081"/>
    </source>
</evidence>
<comment type="caution">
    <text evidence="2">The sequence shown here is derived from an EMBL/GenBank/DDBJ whole genome shotgun (WGS) entry which is preliminary data.</text>
</comment>